<keyword evidence="3" id="KW-1185">Reference proteome</keyword>
<gene>
    <name evidence="2" type="ORF">I6J18_16120</name>
</gene>
<sequence length="37" mass="4068">MANGIMNQTKNSISSQAAEAMLAPANQQPQRVRQLLR</sequence>
<feature type="region of interest" description="Disordered" evidence="1">
    <location>
        <begin position="1"/>
        <end position="37"/>
    </location>
</feature>
<evidence type="ECO:0008006" key="4">
    <source>
        <dbReference type="Google" id="ProtNLM"/>
    </source>
</evidence>
<evidence type="ECO:0000313" key="3">
    <source>
        <dbReference type="Proteomes" id="UP000595254"/>
    </source>
</evidence>
<evidence type="ECO:0000313" key="2">
    <source>
        <dbReference type="EMBL" id="QQS99159.1"/>
    </source>
</evidence>
<proteinExistence type="predicted"/>
<organism evidence="2 3">
    <name type="scientific">Peribacillus psychrosaccharolyticus</name>
    <name type="common">Bacillus psychrosaccharolyticus</name>
    <dbReference type="NCBI Taxonomy" id="1407"/>
    <lineage>
        <taxon>Bacteria</taxon>
        <taxon>Bacillati</taxon>
        <taxon>Bacillota</taxon>
        <taxon>Bacilli</taxon>
        <taxon>Bacillales</taxon>
        <taxon>Bacillaceae</taxon>
        <taxon>Peribacillus</taxon>
    </lineage>
</organism>
<dbReference type="KEGG" id="ppsr:I6J18_16120"/>
<dbReference type="Proteomes" id="UP000595254">
    <property type="component" value="Chromosome"/>
</dbReference>
<accession>A0A974NK52</accession>
<dbReference type="EMBL" id="CP068053">
    <property type="protein sequence ID" value="QQS99159.1"/>
    <property type="molecule type" value="Genomic_DNA"/>
</dbReference>
<name>A0A974NK52_PERPY</name>
<dbReference type="AlphaFoldDB" id="A0A974NK52"/>
<evidence type="ECO:0000256" key="1">
    <source>
        <dbReference type="SAM" id="MobiDB-lite"/>
    </source>
</evidence>
<dbReference type="Gene3D" id="6.10.280.190">
    <property type="match status" value="1"/>
</dbReference>
<reference evidence="2 3" key="1">
    <citation type="submission" date="2021-01" db="EMBL/GenBank/DDBJ databases">
        <title>FDA dAtabase for Regulatory Grade micrObial Sequences (FDA-ARGOS): Supporting development and validation of Infectious Disease Dx tests.</title>
        <authorList>
            <person name="Nelson B."/>
            <person name="Plummer A."/>
            <person name="Tallon L."/>
            <person name="Sadzewicz L."/>
            <person name="Zhao X."/>
            <person name="Boylan J."/>
            <person name="Ott S."/>
            <person name="Bowen H."/>
            <person name="Vavikolanu K."/>
            <person name="Mehta A."/>
            <person name="Aluvathingal J."/>
            <person name="Nadendla S."/>
            <person name="Myers T."/>
            <person name="Yan Y."/>
            <person name="Sichtig H."/>
        </authorList>
    </citation>
    <scope>NUCLEOTIDE SEQUENCE [LARGE SCALE GENOMIC DNA]</scope>
    <source>
        <strain evidence="2 3">FDAARGOS_1161</strain>
    </source>
</reference>
<feature type="compositionally biased region" description="Polar residues" evidence="1">
    <location>
        <begin position="1"/>
        <end position="17"/>
    </location>
</feature>
<protein>
    <recommendedName>
        <fullName evidence="4">Flagellin</fullName>
    </recommendedName>
</protein>